<dbReference type="CDD" id="cd00861">
    <property type="entry name" value="ProRS_anticodon_short"/>
    <property type="match status" value="1"/>
</dbReference>
<gene>
    <name evidence="11" type="ORF">A3E64_00510</name>
</gene>
<dbReference type="Pfam" id="PF00587">
    <property type="entry name" value="tRNA-synt_2b"/>
    <property type="match status" value="1"/>
</dbReference>
<organism evidence="11 12">
    <name type="scientific">Candidatus Harrisonbacteria bacterium RIFCSPHIGHO2_12_FULL_48_16</name>
    <dbReference type="NCBI Taxonomy" id="1798405"/>
    <lineage>
        <taxon>Bacteria</taxon>
        <taxon>Candidatus Harrisoniibacteriota</taxon>
    </lineage>
</organism>
<evidence type="ECO:0000313" key="12">
    <source>
        <dbReference type="Proteomes" id="UP000177174"/>
    </source>
</evidence>
<dbReference type="InterPro" id="IPR002314">
    <property type="entry name" value="aa-tRNA-synt_IIb"/>
</dbReference>
<dbReference type="InterPro" id="IPR044140">
    <property type="entry name" value="ProRS_anticodon_short"/>
</dbReference>
<name>A0A1G1ZKA2_9BACT</name>
<dbReference type="InterPro" id="IPR006195">
    <property type="entry name" value="aa-tRNA-synth_II"/>
</dbReference>
<dbReference type="PROSITE" id="PS50862">
    <property type="entry name" value="AA_TRNA_LIGASE_II"/>
    <property type="match status" value="1"/>
</dbReference>
<dbReference type="Proteomes" id="UP000177174">
    <property type="component" value="Unassembled WGS sequence"/>
</dbReference>
<dbReference type="PANTHER" id="PTHR42753">
    <property type="entry name" value="MITOCHONDRIAL RIBOSOME PROTEIN L39/PROLYL-TRNA LIGASE FAMILY MEMBER"/>
    <property type="match status" value="1"/>
</dbReference>
<dbReference type="InterPro" id="IPR004154">
    <property type="entry name" value="Anticodon-bd"/>
</dbReference>
<dbReference type="SUPFAM" id="SSF55681">
    <property type="entry name" value="Class II aaRS and biotin synthetases"/>
    <property type="match status" value="1"/>
</dbReference>
<evidence type="ECO:0000256" key="1">
    <source>
        <dbReference type="ARBA" id="ARBA00012831"/>
    </source>
</evidence>
<dbReference type="GO" id="GO:0005524">
    <property type="term" value="F:ATP binding"/>
    <property type="evidence" value="ECO:0007669"/>
    <property type="project" value="UniProtKB-KW"/>
</dbReference>
<dbReference type="GO" id="GO:0004827">
    <property type="term" value="F:proline-tRNA ligase activity"/>
    <property type="evidence" value="ECO:0007669"/>
    <property type="project" value="UniProtKB-EC"/>
</dbReference>
<keyword evidence="3" id="KW-0436">Ligase</keyword>
<comment type="caution">
    <text evidence="11">The sequence shown here is derived from an EMBL/GenBank/DDBJ whole genome shotgun (WGS) entry which is preliminary data.</text>
</comment>
<evidence type="ECO:0000256" key="7">
    <source>
        <dbReference type="ARBA" id="ARBA00023146"/>
    </source>
</evidence>
<dbReference type="GO" id="GO:0005829">
    <property type="term" value="C:cytosol"/>
    <property type="evidence" value="ECO:0007669"/>
    <property type="project" value="TreeGrafter"/>
</dbReference>
<evidence type="ECO:0000256" key="2">
    <source>
        <dbReference type="ARBA" id="ARBA00019110"/>
    </source>
</evidence>
<dbReference type="Gene3D" id="3.40.50.800">
    <property type="entry name" value="Anticodon-binding domain"/>
    <property type="match status" value="1"/>
</dbReference>
<accession>A0A1G1ZKA2</accession>
<proteinExistence type="predicted"/>
<keyword evidence="5" id="KW-0067">ATP-binding</keyword>
<evidence type="ECO:0000256" key="6">
    <source>
        <dbReference type="ARBA" id="ARBA00022917"/>
    </source>
</evidence>
<evidence type="ECO:0000256" key="9">
    <source>
        <dbReference type="ARBA" id="ARBA00047671"/>
    </source>
</evidence>
<dbReference type="AlphaFoldDB" id="A0A1G1ZKA2"/>
<dbReference type="InterPro" id="IPR050062">
    <property type="entry name" value="Pro-tRNA_synthetase"/>
</dbReference>
<evidence type="ECO:0000256" key="8">
    <source>
        <dbReference type="ARBA" id="ARBA00029731"/>
    </source>
</evidence>
<dbReference type="EMBL" id="MHJH01000011">
    <property type="protein sequence ID" value="OGY64879.1"/>
    <property type="molecule type" value="Genomic_DNA"/>
</dbReference>
<evidence type="ECO:0000256" key="3">
    <source>
        <dbReference type="ARBA" id="ARBA00022598"/>
    </source>
</evidence>
<sequence length="402" mass="45160">MRQSELFTKTQKTSPKEEEAVNAKLLTRAGYIRKMSAGVYAYLPLAWRVLNKINAIIRAEMNAIGAQELLMPALIAKEYWEKSKRWHTDVAYEFKSPFGEDFGLGWTHEEAITAIATHFISSYKDLPLGVYQIQNKFRAEPRAKSGLLRGREFMMKDLYSFHANKEGLDEYYEKVISAYKKIFKRLSLDTKLTEASGGAFTKEYTHEFQVLAPVGEDAVVYCAACDFAQNKEIAVVRGGNRCPKCDGEVRESAAIEVANVFKLGTRYSNAFGLQYTDAQGKKAPIVMGSYGIGPTRVLATLVEVYNDAKGIIWPKSVSPYTIHLIGINKPVDKLYNRLQKASVEVLYDDRDISTGEKFADADLIGITWRAVVSEKTGSKVELKKRGSDKVKLVAPKELFKLK</sequence>
<dbReference type="InterPro" id="IPR036621">
    <property type="entry name" value="Anticodon-bd_dom_sf"/>
</dbReference>
<dbReference type="InterPro" id="IPR002316">
    <property type="entry name" value="Pro-tRNA-ligase_IIa"/>
</dbReference>
<keyword evidence="7" id="KW-0030">Aminoacyl-tRNA synthetase</keyword>
<dbReference type="GO" id="GO:0006433">
    <property type="term" value="P:prolyl-tRNA aminoacylation"/>
    <property type="evidence" value="ECO:0007669"/>
    <property type="project" value="InterPro"/>
</dbReference>
<evidence type="ECO:0000256" key="5">
    <source>
        <dbReference type="ARBA" id="ARBA00022840"/>
    </source>
</evidence>
<reference evidence="11 12" key="1">
    <citation type="journal article" date="2016" name="Nat. Commun.">
        <title>Thousands of microbial genomes shed light on interconnected biogeochemical processes in an aquifer system.</title>
        <authorList>
            <person name="Anantharaman K."/>
            <person name="Brown C.T."/>
            <person name="Hug L.A."/>
            <person name="Sharon I."/>
            <person name="Castelle C.J."/>
            <person name="Probst A.J."/>
            <person name="Thomas B.C."/>
            <person name="Singh A."/>
            <person name="Wilkins M.J."/>
            <person name="Karaoz U."/>
            <person name="Brodie E.L."/>
            <person name="Williams K.H."/>
            <person name="Hubbard S.S."/>
            <person name="Banfield J.F."/>
        </authorList>
    </citation>
    <scope>NUCLEOTIDE SEQUENCE [LARGE SCALE GENOMIC DNA]</scope>
</reference>
<feature type="domain" description="Aminoacyl-transfer RNA synthetases class-II family profile" evidence="10">
    <location>
        <begin position="38"/>
        <end position="314"/>
    </location>
</feature>
<evidence type="ECO:0000313" key="11">
    <source>
        <dbReference type="EMBL" id="OGY64879.1"/>
    </source>
</evidence>
<evidence type="ECO:0000256" key="4">
    <source>
        <dbReference type="ARBA" id="ARBA00022741"/>
    </source>
</evidence>
<dbReference type="SUPFAM" id="SSF52954">
    <property type="entry name" value="Class II aaRS ABD-related"/>
    <property type="match status" value="1"/>
</dbReference>
<dbReference type="PANTHER" id="PTHR42753:SF2">
    <property type="entry name" value="PROLINE--TRNA LIGASE"/>
    <property type="match status" value="1"/>
</dbReference>
<dbReference type="EC" id="6.1.1.15" evidence="1"/>
<protein>
    <recommendedName>
        <fullName evidence="2">Proline--tRNA ligase</fullName>
        <ecNumber evidence="1">6.1.1.15</ecNumber>
    </recommendedName>
    <alternativeName>
        <fullName evidence="8">Prolyl-tRNA synthetase</fullName>
    </alternativeName>
</protein>
<dbReference type="InterPro" id="IPR045864">
    <property type="entry name" value="aa-tRNA-synth_II/BPL/LPL"/>
</dbReference>
<dbReference type="Pfam" id="PF03129">
    <property type="entry name" value="HGTP_anticodon"/>
    <property type="match status" value="1"/>
</dbReference>
<comment type="catalytic activity">
    <reaction evidence="9">
        <text>tRNA(Pro) + L-proline + ATP = L-prolyl-tRNA(Pro) + AMP + diphosphate</text>
        <dbReference type="Rhea" id="RHEA:14305"/>
        <dbReference type="Rhea" id="RHEA-COMP:9700"/>
        <dbReference type="Rhea" id="RHEA-COMP:9702"/>
        <dbReference type="ChEBI" id="CHEBI:30616"/>
        <dbReference type="ChEBI" id="CHEBI:33019"/>
        <dbReference type="ChEBI" id="CHEBI:60039"/>
        <dbReference type="ChEBI" id="CHEBI:78442"/>
        <dbReference type="ChEBI" id="CHEBI:78532"/>
        <dbReference type="ChEBI" id="CHEBI:456215"/>
        <dbReference type="EC" id="6.1.1.15"/>
    </reaction>
</comment>
<dbReference type="Gene3D" id="3.30.930.10">
    <property type="entry name" value="Bira Bifunctional Protein, Domain 2"/>
    <property type="match status" value="1"/>
</dbReference>
<evidence type="ECO:0000259" key="10">
    <source>
        <dbReference type="PROSITE" id="PS50862"/>
    </source>
</evidence>
<keyword evidence="4" id="KW-0547">Nucleotide-binding</keyword>
<keyword evidence="6" id="KW-0648">Protein biosynthesis</keyword>
<dbReference type="STRING" id="1798405.A3E64_00510"/>
<dbReference type="PRINTS" id="PR01046">
    <property type="entry name" value="TRNASYNTHPRO"/>
</dbReference>